<organism evidence="7 8">
    <name type="scientific">Limulus polyphemus</name>
    <name type="common">Atlantic horseshoe crab</name>
    <dbReference type="NCBI Taxonomy" id="6850"/>
    <lineage>
        <taxon>Eukaryota</taxon>
        <taxon>Metazoa</taxon>
        <taxon>Ecdysozoa</taxon>
        <taxon>Arthropoda</taxon>
        <taxon>Chelicerata</taxon>
        <taxon>Merostomata</taxon>
        <taxon>Xiphosura</taxon>
        <taxon>Limulidae</taxon>
        <taxon>Limulus</taxon>
    </lineage>
</organism>
<feature type="compositionally biased region" description="Basic and acidic residues" evidence="5">
    <location>
        <begin position="486"/>
        <end position="497"/>
    </location>
</feature>
<reference evidence="8" key="1">
    <citation type="submission" date="2025-08" db="UniProtKB">
        <authorList>
            <consortium name="RefSeq"/>
        </authorList>
    </citation>
    <scope>IDENTIFICATION</scope>
    <source>
        <tissue evidence="8">Muscle</tissue>
    </source>
</reference>
<evidence type="ECO:0000256" key="1">
    <source>
        <dbReference type="ARBA" id="ARBA00004123"/>
    </source>
</evidence>
<feature type="compositionally biased region" description="Polar residues" evidence="5">
    <location>
        <begin position="83"/>
        <end position="92"/>
    </location>
</feature>
<dbReference type="Proteomes" id="UP000694941">
    <property type="component" value="Unplaced"/>
</dbReference>
<feature type="compositionally biased region" description="Low complexity" evidence="5">
    <location>
        <begin position="773"/>
        <end position="792"/>
    </location>
</feature>
<feature type="region of interest" description="Disordered" evidence="5">
    <location>
        <begin position="542"/>
        <end position="588"/>
    </location>
</feature>
<proteinExistence type="predicted"/>
<dbReference type="PANTHER" id="PTHR46318">
    <property type="entry name" value="UPSTREAM BINDING TRANSCRIPTION FACTOR"/>
    <property type="match status" value="1"/>
</dbReference>
<feature type="compositionally biased region" description="Basic and acidic residues" evidence="5">
    <location>
        <begin position="560"/>
        <end position="582"/>
    </location>
</feature>
<evidence type="ECO:0000256" key="4">
    <source>
        <dbReference type="PROSITE-ProRule" id="PRU00267"/>
    </source>
</evidence>
<evidence type="ECO:0000256" key="5">
    <source>
        <dbReference type="SAM" id="MobiDB-lite"/>
    </source>
</evidence>
<feature type="region of interest" description="Disordered" evidence="5">
    <location>
        <begin position="646"/>
        <end position="792"/>
    </location>
</feature>
<feature type="domain" description="HMG box" evidence="6">
    <location>
        <begin position="282"/>
        <end position="348"/>
    </location>
</feature>
<feature type="compositionally biased region" description="Acidic residues" evidence="5">
    <location>
        <begin position="694"/>
        <end position="752"/>
    </location>
</feature>
<feature type="region of interest" description="Disordered" evidence="5">
    <location>
        <begin position="266"/>
        <end position="289"/>
    </location>
</feature>
<dbReference type="RefSeq" id="XP_013781231.1">
    <property type="nucleotide sequence ID" value="XM_013925777.2"/>
</dbReference>
<evidence type="ECO:0000313" key="8">
    <source>
        <dbReference type="RefSeq" id="XP_013781231.1"/>
    </source>
</evidence>
<dbReference type="InterPro" id="IPR036910">
    <property type="entry name" value="HMG_box_dom_sf"/>
</dbReference>
<dbReference type="InterPro" id="IPR009071">
    <property type="entry name" value="HMG_box_dom"/>
</dbReference>
<evidence type="ECO:0000259" key="6">
    <source>
        <dbReference type="PROSITE" id="PS50118"/>
    </source>
</evidence>
<feature type="DNA-binding region" description="HMG box" evidence="4">
    <location>
        <begin position="493"/>
        <end position="551"/>
    </location>
</feature>
<evidence type="ECO:0000256" key="2">
    <source>
        <dbReference type="ARBA" id="ARBA00023125"/>
    </source>
</evidence>
<feature type="DNA-binding region" description="HMG box" evidence="4">
    <location>
        <begin position="379"/>
        <end position="443"/>
    </location>
</feature>
<sequence length="792" mass="90637">MASVATSPQTGSSRRKGGKRPPTESTNGPITEMKTEASNPKKLKPEEDTTSVKVKKEIAEPTATPKHSKKKETGTTNEEESTQANKENQSSRNTLVFDWTSEDLSQLINNLTNCLPKTDNVRYNTLVEKLDWDKVCFGSYTGVQCKEKWMQIMTRLRRYRTLTDMVTDAKEWVKHPWSSFSTSKKQKHPEMPKKPLTPYFRYFLEKREKYSHEHPEMSMTDLAKLLSKKFQQLPEKKKLKYKESYERENEVYKQDLEKFKKEHPDEFPLNESKHHPSGHTGPEKPHTPFNLFLADRTKRSEYAGLEKKDSLEKARKQWNALSDGKRIKWIRKAVQDEQRFSEDIAGYLQSHPDFKPNPLKNVLSKAEKELKDRYDGKPERPPNSGYSLFSRIMLREIKDVPSKEKMAEISKRWKLLTDAQRESHNKQARKANAKYKEKYAAYLNSLSEEERQRVLSENKTPKKKNLEGTPNGNIAKGKTVNAVATVDDKDDKLKKPETPLAFYQQEKLQSAKTKNPEMSKQDLLKQLTKEFQELSEKKKEKYKRMAEEAKKLPPETNGVKGKEAGHEQPISKKGLFKGEPKKPPQSGYAVFSSEMLSILTEVDPKNRMAEIAKRWKAMSNVEKEKYKKRSQDLMKKYNKELQKFLNGLTPAEREAYDQVRSKKGKADNKYAQLCKTVKPQPQTGKDIATKKEESESESSDDDEESSSEDDNDDDQEEQSGDSDDSDSGSEESGSDSDDDEDDDDDSDEDENDGEAKKEGNEDSSSEDSDSDSESGSGTSEDSSGSGSESEKE</sequence>
<feature type="DNA-binding region" description="HMG box" evidence="4">
    <location>
        <begin position="282"/>
        <end position="348"/>
    </location>
</feature>
<feature type="domain" description="HMG box" evidence="6">
    <location>
        <begin position="581"/>
        <end position="645"/>
    </location>
</feature>
<dbReference type="CDD" id="cd21999">
    <property type="entry name" value="HMG-box_UBF1_rpt2"/>
    <property type="match status" value="1"/>
</dbReference>
<dbReference type="PROSITE" id="PS50118">
    <property type="entry name" value="HMG_BOX_2"/>
    <property type="match status" value="5"/>
</dbReference>
<feature type="compositionally biased region" description="Basic and acidic residues" evidence="5">
    <location>
        <begin position="448"/>
        <end position="466"/>
    </location>
</feature>
<feature type="DNA-binding region" description="HMG box" evidence="4">
    <location>
        <begin position="581"/>
        <end position="645"/>
    </location>
</feature>
<dbReference type="Gene3D" id="1.10.30.10">
    <property type="entry name" value="High mobility group box domain"/>
    <property type="match status" value="5"/>
</dbReference>
<dbReference type="Pfam" id="PF00505">
    <property type="entry name" value="HMG_box"/>
    <property type="match status" value="4"/>
</dbReference>
<feature type="domain" description="HMG box" evidence="6">
    <location>
        <begin position="379"/>
        <end position="443"/>
    </location>
</feature>
<dbReference type="PANTHER" id="PTHR46318:SF3">
    <property type="entry name" value="UPSTREAM BINDING TRANSCRIPTION FACTOR"/>
    <property type="match status" value="1"/>
</dbReference>
<feature type="compositionally biased region" description="Polar residues" evidence="5">
    <location>
        <begin position="1"/>
        <end position="12"/>
    </location>
</feature>
<dbReference type="CDD" id="cd21998">
    <property type="entry name" value="HMG-box_UBF1_rpt1-like"/>
    <property type="match status" value="1"/>
</dbReference>
<keyword evidence="2 4" id="KW-0238">DNA-binding</keyword>
<feature type="compositionally biased region" description="Basic and acidic residues" evidence="5">
    <location>
        <begin position="542"/>
        <end position="553"/>
    </location>
</feature>
<feature type="domain" description="HMG box" evidence="6">
    <location>
        <begin position="192"/>
        <end position="260"/>
    </location>
</feature>
<dbReference type="GeneID" id="106465550"/>
<dbReference type="SMART" id="SM00398">
    <property type="entry name" value="HMG"/>
    <property type="match status" value="5"/>
</dbReference>
<accession>A0ABM1BFY7</accession>
<comment type="subcellular location">
    <subcellularLocation>
        <location evidence="1">Nucleus</location>
    </subcellularLocation>
</comment>
<name>A0ABM1BFY7_LIMPO</name>
<feature type="region of interest" description="Disordered" evidence="5">
    <location>
        <begin position="447"/>
        <end position="519"/>
    </location>
</feature>
<feature type="region of interest" description="Disordered" evidence="5">
    <location>
        <begin position="1"/>
        <end position="92"/>
    </location>
</feature>
<feature type="compositionally biased region" description="Basic and acidic residues" evidence="5">
    <location>
        <begin position="651"/>
        <end position="668"/>
    </location>
</feature>
<evidence type="ECO:0000256" key="3">
    <source>
        <dbReference type="ARBA" id="ARBA00023242"/>
    </source>
</evidence>
<dbReference type="SUPFAM" id="SSF47095">
    <property type="entry name" value="HMG-box"/>
    <property type="match status" value="5"/>
</dbReference>
<gene>
    <name evidence="8" type="primary">LOC106465550</name>
</gene>
<evidence type="ECO:0000313" key="7">
    <source>
        <dbReference type="Proteomes" id="UP000694941"/>
    </source>
</evidence>
<keyword evidence="7" id="KW-1185">Reference proteome</keyword>
<keyword evidence="3 4" id="KW-0539">Nucleus</keyword>
<dbReference type="InterPro" id="IPR051762">
    <property type="entry name" value="UBF1"/>
</dbReference>
<feature type="compositionally biased region" description="Acidic residues" evidence="5">
    <location>
        <begin position="761"/>
        <end position="772"/>
    </location>
</feature>
<feature type="DNA-binding region" description="HMG box" evidence="4">
    <location>
        <begin position="192"/>
        <end position="260"/>
    </location>
</feature>
<feature type="domain" description="HMG box" evidence="6">
    <location>
        <begin position="493"/>
        <end position="551"/>
    </location>
</feature>
<protein>
    <submittedName>
        <fullName evidence="8">Nucleolar transcription factor 1-A-like isoform X1</fullName>
    </submittedName>
</protein>